<proteinExistence type="predicted"/>
<evidence type="ECO:0000313" key="3">
    <source>
        <dbReference type="EnsemblMetazoa" id="PPA00490.1"/>
    </source>
</evidence>
<feature type="region of interest" description="Disordered" evidence="1">
    <location>
        <begin position="454"/>
        <end position="477"/>
    </location>
</feature>
<evidence type="ECO:0000256" key="1">
    <source>
        <dbReference type="SAM" id="MobiDB-lite"/>
    </source>
</evidence>
<feature type="chain" id="PRO_5043534258" evidence="2">
    <location>
        <begin position="17"/>
        <end position="594"/>
    </location>
</feature>
<dbReference type="EnsemblMetazoa" id="PPA00490.1">
    <property type="protein sequence ID" value="PPA00490.1"/>
    <property type="gene ID" value="WBGene00090044"/>
</dbReference>
<evidence type="ECO:0000256" key="2">
    <source>
        <dbReference type="SAM" id="SignalP"/>
    </source>
</evidence>
<reference evidence="3" key="2">
    <citation type="submission" date="2022-06" db="UniProtKB">
        <authorList>
            <consortium name="EnsemblMetazoa"/>
        </authorList>
    </citation>
    <scope>IDENTIFICATION</scope>
    <source>
        <strain evidence="3">PS312</strain>
    </source>
</reference>
<dbReference type="Proteomes" id="UP000005239">
    <property type="component" value="Unassembled WGS sequence"/>
</dbReference>
<protein>
    <submittedName>
        <fullName evidence="3">Uncharacterized protein</fullName>
    </submittedName>
</protein>
<accession>A0A2A6BGH7</accession>
<accession>A0A8R1U3H2</accession>
<dbReference type="AlphaFoldDB" id="A0A2A6BGH7"/>
<sequence length="594" mass="69228">MLLNLLLLLLIVLANAEEEEDETDIGETGGGLKGLLYRRMMEQVREAPKPKKKKGLQPQIYKIPGPQEPLPGRSHDSDYWPVYPFQNQYSGGLDLDPSISRHIGGDLNIAVPSWGIMDIYGRFFNRIQDTTTKFGYLNHPVNMMDLEKEDLVELITDPSAQWNREQQPRLPLGKFAKNYVPLNCRPPLCNPYHANFALGIEHDLGGSDGVEGDIDVPIPISKGVAYRMPFSGKVYYDFDNITVTYGHNLAPIDPYTSLFEYQKYRDPDLAIPRHTDRRRKRSASAGPTRVNDADGVDSNEVDDVNDGKKKTWKNFEIDPNASITMPRAEFARMLQVIMARRMQLKARAQREYLQRMQQQQLQQTLYARAAQEMAWRQKQLVQYAQALQYQRRKRAAAYMQYEWQLQQALQRQRLRRQAIQYAALDGYRQQQLNHRRMKRAAYLLEYELHHQPISSRRRRSVEGESNGANQAAPLKENSEDEYWKNLKNFKTEPKFSAIPSAEFQQLMMARDAKRAYMQRVLQLQQVQQAYLQQRQLQQQAIYARAVQQQHLQQQLVLRQMQREQYAQAINAGLYRRDYTPSPFPIVRRNSLVYV</sequence>
<organism evidence="3 4">
    <name type="scientific">Pristionchus pacificus</name>
    <name type="common">Parasitic nematode worm</name>
    <dbReference type="NCBI Taxonomy" id="54126"/>
    <lineage>
        <taxon>Eukaryota</taxon>
        <taxon>Metazoa</taxon>
        <taxon>Ecdysozoa</taxon>
        <taxon>Nematoda</taxon>
        <taxon>Chromadorea</taxon>
        <taxon>Rhabditida</taxon>
        <taxon>Rhabditina</taxon>
        <taxon>Diplogasteromorpha</taxon>
        <taxon>Diplogasteroidea</taxon>
        <taxon>Neodiplogasteridae</taxon>
        <taxon>Pristionchus</taxon>
    </lineage>
</organism>
<gene>
    <name evidence="3" type="primary">WBGene00090044</name>
</gene>
<dbReference type="PANTHER" id="PTHR36520:SF2">
    <property type="entry name" value="CONSERVED SECRETED PROTEIN"/>
    <property type="match status" value="1"/>
</dbReference>
<keyword evidence="2" id="KW-0732">Signal</keyword>
<dbReference type="OrthoDB" id="5794824at2759"/>
<feature type="compositionally biased region" description="Acidic residues" evidence="1">
    <location>
        <begin position="294"/>
        <end position="304"/>
    </location>
</feature>
<feature type="signal peptide" evidence="2">
    <location>
        <begin position="1"/>
        <end position="16"/>
    </location>
</feature>
<reference evidence="4" key="1">
    <citation type="journal article" date="2008" name="Nat. Genet.">
        <title>The Pristionchus pacificus genome provides a unique perspective on nematode lifestyle and parasitism.</title>
        <authorList>
            <person name="Dieterich C."/>
            <person name="Clifton S.W."/>
            <person name="Schuster L.N."/>
            <person name="Chinwalla A."/>
            <person name="Delehaunty K."/>
            <person name="Dinkelacker I."/>
            <person name="Fulton L."/>
            <person name="Fulton R."/>
            <person name="Godfrey J."/>
            <person name="Minx P."/>
            <person name="Mitreva M."/>
            <person name="Roeseler W."/>
            <person name="Tian H."/>
            <person name="Witte H."/>
            <person name="Yang S.P."/>
            <person name="Wilson R.K."/>
            <person name="Sommer R.J."/>
        </authorList>
    </citation>
    <scope>NUCLEOTIDE SEQUENCE [LARGE SCALE GENOMIC DNA]</scope>
    <source>
        <strain evidence="4">PS312</strain>
    </source>
</reference>
<feature type="region of interest" description="Disordered" evidence="1">
    <location>
        <begin position="270"/>
        <end position="305"/>
    </location>
</feature>
<name>A0A2A6BGH7_PRIPA</name>
<keyword evidence="4" id="KW-1185">Reference proteome</keyword>
<feature type="region of interest" description="Disordered" evidence="1">
    <location>
        <begin position="47"/>
        <end position="68"/>
    </location>
</feature>
<evidence type="ECO:0000313" key="4">
    <source>
        <dbReference type="Proteomes" id="UP000005239"/>
    </source>
</evidence>
<dbReference type="PANTHER" id="PTHR36520">
    <property type="entry name" value="PROTEIN CBG13000-RELATED"/>
    <property type="match status" value="1"/>
</dbReference>